<dbReference type="AlphaFoldDB" id="A0A8G2C702"/>
<evidence type="ECO:0000313" key="4">
    <source>
        <dbReference type="Proteomes" id="UP001568358"/>
    </source>
</evidence>
<dbReference type="Proteomes" id="UP001568358">
    <property type="component" value="Unassembled WGS sequence"/>
</dbReference>
<sequence>MKINKYATQPDGSMILYDWNGAVHYIDSYQLIMSNPDKLSIDTVANIIFASDPPKWQKALTRLRDSIVGFFGLKTGMPSESPQPQSDPTQSQLVDKIGLFPVINRSDSEIVMELDDKHLLFRASLLMRKLQNSDQYSVFLTTIVQFHNLWGRMYFFPVKPFHRIIVTQSLKRLLRQHNELIPQDSLP</sequence>
<dbReference type="Proteomes" id="UP000184001">
    <property type="component" value="Unassembled WGS sequence"/>
</dbReference>
<dbReference type="InterPro" id="IPR021295">
    <property type="entry name" value="DUF2867"/>
</dbReference>
<accession>A0A8G2C702</accession>
<protein>
    <submittedName>
        <fullName evidence="1">DUF2867 domain-containing protein</fullName>
    </submittedName>
</protein>
<reference evidence="1 4" key="2">
    <citation type="submission" date="2024-07" db="EMBL/GenBank/DDBJ databases">
        <title>Active virus-host system and metabolic interactions in a Lokiarchaeon culture.</title>
        <authorList>
            <person name="Ponce Toledo R.I."/>
            <person name="Rodrigues Oliveira T."/>
            <person name="Schleper C."/>
        </authorList>
    </citation>
    <scope>NUCLEOTIDE SEQUENCE [LARGE SCALE GENOMIC DNA]</scope>
    <source>
        <strain evidence="1 4">B35</strain>
    </source>
</reference>
<evidence type="ECO:0000313" key="3">
    <source>
        <dbReference type="Proteomes" id="UP000184001"/>
    </source>
</evidence>
<evidence type="ECO:0000313" key="1">
    <source>
        <dbReference type="EMBL" id="MEZ6853235.1"/>
    </source>
</evidence>
<comment type="caution">
    <text evidence="2">The sequence shown here is derived from an EMBL/GenBank/DDBJ whole genome shotgun (WGS) entry which is preliminary data.</text>
</comment>
<keyword evidence="4" id="KW-1185">Reference proteome</keyword>
<dbReference type="EMBL" id="FQZR01000002">
    <property type="protein sequence ID" value="SHI54495.1"/>
    <property type="molecule type" value="Genomic_DNA"/>
</dbReference>
<name>A0A8G2C702_9BACT</name>
<reference evidence="2 3" key="1">
    <citation type="submission" date="2016-11" db="EMBL/GenBank/DDBJ databases">
        <authorList>
            <person name="Varghese N."/>
            <person name="Submissions S."/>
        </authorList>
    </citation>
    <scope>NUCLEOTIDE SEQUENCE [LARGE SCALE GENOMIC DNA]</scope>
    <source>
        <strain evidence="2 3">DSM 17919</strain>
    </source>
</reference>
<dbReference type="Pfam" id="PF11066">
    <property type="entry name" value="DUF2867"/>
    <property type="match status" value="1"/>
</dbReference>
<organism evidence="2 3">
    <name type="scientific">Halodesulfovibrio aestuarii</name>
    <dbReference type="NCBI Taxonomy" id="126333"/>
    <lineage>
        <taxon>Bacteria</taxon>
        <taxon>Pseudomonadati</taxon>
        <taxon>Thermodesulfobacteriota</taxon>
        <taxon>Desulfovibrionia</taxon>
        <taxon>Desulfovibrionales</taxon>
        <taxon>Desulfovibrionaceae</taxon>
        <taxon>Halodesulfovibrio</taxon>
    </lineage>
</organism>
<dbReference type="RefSeq" id="WP_020001404.1">
    <property type="nucleotide sequence ID" value="NZ_CP192219.1"/>
</dbReference>
<gene>
    <name evidence="1" type="ORF">AB2Z07_06820</name>
    <name evidence="2" type="ORF">SAMN05660830_00263</name>
</gene>
<evidence type="ECO:0000313" key="2">
    <source>
        <dbReference type="EMBL" id="SHI54495.1"/>
    </source>
</evidence>
<dbReference type="EMBL" id="JBFSOO010000004">
    <property type="protein sequence ID" value="MEZ6853235.1"/>
    <property type="molecule type" value="Genomic_DNA"/>
</dbReference>
<proteinExistence type="predicted"/>